<evidence type="ECO:0008006" key="4">
    <source>
        <dbReference type="Google" id="ProtNLM"/>
    </source>
</evidence>
<evidence type="ECO:0000313" key="3">
    <source>
        <dbReference type="Proteomes" id="UP000503820"/>
    </source>
</evidence>
<keyword evidence="1" id="KW-0812">Transmembrane</keyword>
<dbReference type="AlphaFoldDB" id="A0A7J0BTW8"/>
<organism evidence="2 3">
    <name type="scientific">Desulfovibrio psychrotolerans</name>
    <dbReference type="NCBI Taxonomy" id="415242"/>
    <lineage>
        <taxon>Bacteria</taxon>
        <taxon>Pseudomonadati</taxon>
        <taxon>Thermodesulfobacteriota</taxon>
        <taxon>Desulfovibrionia</taxon>
        <taxon>Desulfovibrionales</taxon>
        <taxon>Desulfovibrionaceae</taxon>
        <taxon>Desulfovibrio</taxon>
    </lineage>
</organism>
<gene>
    <name evidence="2" type="ORF">DSM19430T_18510</name>
</gene>
<evidence type="ECO:0000256" key="1">
    <source>
        <dbReference type="SAM" id="Phobius"/>
    </source>
</evidence>
<feature type="transmembrane region" description="Helical" evidence="1">
    <location>
        <begin position="152"/>
        <end position="171"/>
    </location>
</feature>
<dbReference type="EMBL" id="BLVP01000008">
    <property type="protein sequence ID" value="GFM37167.1"/>
    <property type="molecule type" value="Genomic_DNA"/>
</dbReference>
<keyword evidence="1" id="KW-1133">Transmembrane helix</keyword>
<feature type="transmembrane region" description="Helical" evidence="1">
    <location>
        <begin position="96"/>
        <end position="122"/>
    </location>
</feature>
<dbReference type="RefSeq" id="WP_174409800.1">
    <property type="nucleotide sequence ID" value="NZ_BLVP01000008.1"/>
</dbReference>
<comment type="caution">
    <text evidence="2">The sequence shown here is derived from an EMBL/GenBank/DDBJ whole genome shotgun (WGS) entry which is preliminary data.</text>
</comment>
<protein>
    <recommendedName>
        <fullName evidence="4">Yip1 domain-containing protein</fullName>
    </recommendedName>
</protein>
<feature type="transmembrane region" description="Helical" evidence="1">
    <location>
        <begin position="183"/>
        <end position="201"/>
    </location>
</feature>
<accession>A0A7J0BTW8</accession>
<dbReference type="Proteomes" id="UP000503820">
    <property type="component" value="Unassembled WGS sequence"/>
</dbReference>
<keyword evidence="3" id="KW-1185">Reference proteome</keyword>
<name>A0A7J0BTW8_9BACT</name>
<reference evidence="2 3" key="1">
    <citation type="submission" date="2020-05" db="EMBL/GenBank/DDBJ databases">
        <title>Draft genome sequence of Desulfovibrio psychrotolerans JS1T.</title>
        <authorList>
            <person name="Ueno A."/>
            <person name="Tamazawa S."/>
            <person name="Tamamura S."/>
            <person name="Murakami T."/>
            <person name="Kiyama T."/>
            <person name="Inomata H."/>
            <person name="Amano Y."/>
            <person name="Miyakawa K."/>
            <person name="Tamaki H."/>
            <person name="Naganuma T."/>
            <person name="Kaneko K."/>
        </authorList>
    </citation>
    <scope>NUCLEOTIDE SEQUENCE [LARGE SCALE GENOMIC DNA]</scope>
    <source>
        <strain evidence="2 3">JS1</strain>
    </source>
</reference>
<feature type="transmembrane region" description="Helical" evidence="1">
    <location>
        <begin position="62"/>
        <end position="84"/>
    </location>
</feature>
<sequence>MTDAGEQPHKVRGWAQGVVQTLRFALWHPSRLYGRPFTGAVDWRAIHFAIGVTALVPLAEQVLLYALIPLVNSMLPLPVLVLFLPPRLSAEELFRAVVLVPGMLPILLMVYAAVLHALLWLAESGERGYGVTLQCACFCMGSMVFRLLPYGGGYVAATWWLGLLAAGLHYGHGSPWHRVLPVVALHVAAFAWLVALANGWVDRPPL</sequence>
<proteinExistence type="predicted"/>
<keyword evidence="1" id="KW-0472">Membrane</keyword>
<evidence type="ECO:0000313" key="2">
    <source>
        <dbReference type="EMBL" id="GFM37167.1"/>
    </source>
</evidence>